<keyword evidence="8" id="KW-0675">Receptor</keyword>
<dbReference type="InterPro" id="IPR000337">
    <property type="entry name" value="GPCR_3"/>
</dbReference>
<accession>A0ABD2JF20</accession>
<gene>
    <name evidence="16" type="ORF">niasHT_021153</name>
</gene>
<dbReference type="PROSITE" id="PS50259">
    <property type="entry name" value="G_PROTEIN_RECEP_F3_4"/>
    <property type="match status" value="1"/>
</dbReference>
<evidence type="ECO:0000256" key="1">
    <source>
        <dbReference type="ARBA" id="ARBA00004651"/>
    </source>
</evidence>
<feature type="transmembrane region" description="Helical" evidence="13">
    <location>
        <begin position="829"/>
        <end position="848"/>
    </location>
</feature>
<protein>
    <recommendedName>
        <fullName evidence="15">G-protein coupled receptors family 3 profile domain-containing protein</fullName>
    </recommendedName>
</protein>
<keyword evidence="6" id="KW-0297">G-protein coupled receptor</keyword>
<keyword evidence="4 13" id="KW-0812">Transmembrane</keyword>
<dbReference type="InterPro" id="IPR050726">
    <property type="entry name" value="mGluR"/>
</dbReference>
<dbReference type="GO" id="GO:0004930">
    <property type="term" value="F:G protein-coupled receptor activity"/>
    <property type="evidence" value="ECO:0007669"/>
    <property type="project" value="UniProtKB-KW"/>
</dbReference>
<dbReference type="AlphaFoldDB" id="A0ABD2JF20"/>
<feature type="transmembrane region" description="Helical" evidence="13">
    <location>
        <begin position="707"/>
        <end position="727"/>
    </location>
</feature>
<feature type="region of interest" description="Disordered" evidence="12">
    <location>
        <begin position="560"/>
        <end position="594"/>
    </location>
</feature>
<dbReference type="InterPro" id="IPR001828">
    <property type="entry name" value="ANF_lig-bd_rcpt"/>
</dbReference>
<name>A0ABD2JF20_9BILA</name>
<comment type="function">
    <text evidence="11">G-protein coupled receptor for glutamate. Ligand binding causes a conformation change that triggers signaling via guanine nucleotide-binding proteins (G proteins) and modulates the activity of down-stream effectors.</text>
</comment>
<feature type="domain" description="G-protein coupled receptors family 3 profile" evidence="15">
    <location>
        <begin position="670"/>
        <end position="934"/>
    </location>
</feature>
<feature type="transmembrane region" description="Helical" evidence="13">
    <location>
        <begin position="860"/>
        <end position="882"/>
    </location>
</feature>
<evidence type="ECO:0000256" key="9">
    <source>
        <dbReference type="ARBA" id="ARBA00023180"/>
    </source>
</evidence>
<dbReference type="InterPro" id="IPR017978">
    <property type="entry name" value="GPCR_3_C"/>
</dbReference>
<evidence type="ECO:0000256" key="10">
    <source>
        <dbReference type="ARBA" id="ARBA00023224"/>
    </source>
</evidence>
<dbReference type="Pfam" id="PF07562">
    <property type="entry name" value="NCD3G"/>
    <property type="match status" value="1"/>
</dbReference>
<evidence type="ECO:0000256" key="5">
    <source>
        <dbReference type="ARBA" id="ARBA00022989"/>
    </source>
</evidence>
<sequence>MFSLITMTLRTLTHVHMLAKAVDGAGGVFGGQPTENMRQLRIPGDLIIGGVFPVHAKGGGTSPCGEIFETRGVHRVEAFLYALDMINAQTDFLRGYKLGALILDSCSNPAYALNQSLDFVREMIGSSELTDYSCADGRQPTLRHPSPKKSVVAVVGASYSSVTVQIANLLRLFRIVQVSPASTNADLSDKNRFEYFARTVPSDNYQARAMIDIAVHFSWTYLSLVYSADEYGELGADAFKKEARRANICIAIEERVSMKPESLHDSIANLVKKLQSDKKEGARVVALFVGTEYIAPLLQQVAMQMKLTESDETIEGKETEEMRKGKRTKMKKRIIWLASEGWDRNNEQYTMGSRKLAAEGAIVLMLESQRVPSFEEYYLSLHPGTEQFERNKWLKELWRHKFNCEFDLPMGSTQNRCEAQRQSRENFSPDDKVQFVIEAVYAIAHALQSMKGNVCPDDSIEHSWIHRYARLPQVCPAMRHIDGAQFYKHLLEVKFEDLVKKRVHFSPQGDGPAHYTILNYQPFRRKKAGTSLDSRPDYIEVGRWSEERLDIDERKMLWNMPDGDEEDEANAKESAQGPPNETDSQKGHGRKPTPPLSVCSLPCSLGFRKQLIKEDELCCWVCGKCEDFEFLPNETHCADCGPGNWPTPDRRGCFSLADKHLKYMRWNNWYSIVPIVLATVGIVATVAVALIYTIHSQTPVVKASGRELSYVLLFSCLLCYSMTFVLLSKPSWTVCTIRRTGIGLAFSCLYSALLVKTNRIHRIFSQATRTRRAPPLISPISQLLLTSAFIGSKMIFSLVWLIIQPPGTRHFHPTRAEVVLTCIVPDHHFLYSLAYECLLLIMCTVYAVKTRKVPENFNETRYIGFCMYTTCVLWGCLILFFFGTGSDFQLRTTALCMSTSMSANVALVCIFSPKIYVILFEKDKNVRKEGSGSMLNKKRMGSSYYANNLAKNNKNAAACCDEPSRALCSSADHHSSSSPTVHTALLGNNSHRRQSNASSCRYTEGHGSTTTAQQQSGGICGQDTFL</sequence>
<keyword evidence="5 13" id="KW-1133">Transmembrane helix</keyword>
<dbReference type="GO" id="GO:0005886">
    <property type="term" value="C:plasma membrane"/>
    <property type="evidence" value="ECO:0007669"/>
    <property type="project" value="UniProtKB-SubCell"/>
</dbReference>
<dbReference type="InterPro" id="IPR000162">
    <property type="entry name" value="GPCR_3_mtglu_rcpt"/>
</dbReference>
<proteinExistence type="inferred from homology"/>
<dbReference type="FunFam" id="2.10.50.30:FF:000001">
    <property type="entry name" value="metabotropic glutamate receptor 1"/>
    <property type="match status" value="1"/>
</dbReference>
<evidence type="ECO:0000256" key="8">
    <source>
        <dbReference type="ARBA" id="ARBA00023170"/>
    </source>
</evidence>
<organism evidence="16 17">
    <name type="scientific">Heterodera trifolii</name>
    <dbReference type="NCBI Taxonomy" id="157864"/>
    <lineage>
        <taxon>Eukaryota</taxon>
        <taxon>Metazoa</taxon>
        <taxon>Ecdysozoa</taxon>
        <taxon>Nematoda</taxon>
        <taxon>Chromadorea</taxon>
        <taxon>Rhabditida</taxon>
        <taxon>Tylenchina</taxon>
        <taxon>Tylenchomorpha</taxon>
        <taxon>Tylenchoidea</taxon>
        <taxon>Heteroderidae</taxon>
        <taxon>Heteroderinae</taxon>
        <taxon>Heterodera</taxon>
    </lineage>
</organism>
<reference evidence="16 17" key="1">
    <citation type="submission" date="2024-10" db="EMBL/GenBank/DDBJ databases">
        <authorList>
            <person name="Kim D."/>
        </authorList>
    </citation>
    <scope>NUCLEOTIDE SEQUENCE [LARGE SCALE GENOMIC DNA]</scope>
    <source>
        <strain evidence="16">BH-2024</strain>
    </source>
</reference>
<dbReference type="EMBL" id="JBICBT010000987">
    <property type="protein sequence ID" value="KAL3089209.1"/>
    <property type="molecule type" value="Genomic_DNA"/>
</dbReference>
<dbReference type="PRINTS" id="PR00248">
    <property type="entry name" value="GPCRMGR"/>
</dbReference>
<dbReference type="InterPro" id="IPR017979">
    <property type="entry name" value="GPCR_3_CS"/>
</dbReference>
<evidence type="ECO:0000256" key="3">
    <source>
        <dbReference type="ARBA" id="ARBA00022475"/>
    </source>
</evidence>
<evidence type="ECO:0000256" key="13">
    <source>
        <dbReference type="SAM" id="Phobius"/>
    </source>
</evidence>
<feature type="region of interest" description="Disordered" evidence="12">
    <location>
        <begin position="979"/>
        <end position="1026"/>
    </location>
</feature>
<dbReference type="Pfam" id="PF01094">
    <property type="entry name" value="ANF_receptor"/>
    <property type="match status" value="1"/>
</dbReference>
<evidence type="ECO:0000313" key="16">
    <source>
        <dbReference type="EMBL" id="KAL3089209.1"/>
    </source>
</evidence>
<keyword evidence="9" id="KW-0325">Glycoprotein</keyword>
<keyword evidence="14" id="KW-0732">Signal</keyword>
<dbReference type="PRINTS" id="PR00593">
    <property type="entry name" value="MTABOTROPICR"/>
</dbReference>
<evidence type="ECO:0000256" key="14">
    <source>
        <dbReference type="SAM" id="SignalP"/>
    </source>
</evidence>
<keyword evidence="7 13" id="KW-0472">Membrane</keyword>
<dbReference type="PROSITE" id="PS00980">
    <property type="entry name" value="G_PROTEIN_RECEP_F3_2"/>
    <property type="match status" value="1"/>
</dbReference>
<keyword evidence="3" id="KW-1003">Cell membrane</keyword>
<evidence type="ECO:0000313" key="17">
    <source>
        <dbReference type="Proteomes" id="UP001620626"/>
    </source>
</evidence>
<dbReference type="Gene3D" id="3.40.50.2300">
    <property type="match status" value="2"/>
</dbReference>
<dbReference type="PANTHER" id="PTHR24060">
    <property type="entry name" value="METABOTROPIC GLUTAMATE RECEPTOR"/>
    <property type="match status" value="1"/>
</dbReference>
<feature type="transmembrane region" description="Helical" evidence="13">
    <location>
        <begin position="776"/>
        <end position="803"/>
    </location>
</feature>
<feature type="transmembrane region" description="Helical" evidence="13">
    <location>
        <begin position="739"/>
        <end position="755"/>
    </location>
</feature>
<feature type="transmembrane region" description="Helical" evidence="13">
    <location>
        <begin position="902"/>
        <end position="920"/>
    </location>
</feature>
<keyword evidence="17" id="KW-1185">Reference proteome</keyword>
<feature type="signal peptide" evidence="14">
    <location>
        <begin position="1"/>
        <end position="24"/>
    </location>
</feature>
<evidence type="ECO:0000256" key="6">
    <source>
        <dbReference type="ARBA" id="ARBA00023040"/>
    </source>
</evidence>
<dbReference type="Proteomes" id="UP001620626">
    <property type="component" value="Unassembled WGS sequence"/>
</dbReference>
<feature type="compositionally biased region" description="Polar residues" evidence="12">
    <location>
        <begin position="995"/>
        <end position="1017"/>
    </location>
</feature>
<keyword evidence="10" id="KW-0807">Transducer</keyword>
<evidence type="ECO:0000256" key="2">
    <source>
        <dbReference type="ARBA" id="ARBA00007242"/>
    </source>
</evidence>
<evidence type="ECO:0000256" key="11">
    <source>
        <dbReference type="ARBA" id="ARBA00054813"/>
    </source>
</evidence>
<dbReference type="InterPro" id="IPR028082">
    <property type="entry name" value="Peripla_BP_I"/>
</dbReference>
<dbReference type="Pfam" id="PF00003">
    <property type="entry name" value="7tm_3"/>
    <property type="match status" value="1"/>
</dbReference>
<comment type="caution">
    <text evidence="16">The sequence shown here is derived from an EMBL/GenBank/DDBJ whole genome shotgun (WGS) entry which is preliminary data.</text>
</comment>
<dbReference type="SUPFAM" id="SSF53822">
    <property type="entry name" value="Periplasmic binding protein-like I"/>
    <property type="match status" value="1"/>
</dbReference>
<comment type="similarity">
    <text evidence="2">Belongs to the G-protein coupled receptor 3 family.</text>
</comment>
<dbReference type="Gene3D" id="2.10.50.30">
    <property type="entry name" value="GPCR, family 3, nine cysteines domain"/>
    <property type="match status" value="1"/>
</dbReference>
<feature type="transmembrane region" description="Helical" evidence="13">
    <location>
        <begin position="669"/>
        <end position="695"/>
    </location>
</feature>
<comment type="subcellular location">
    <subcellularLocation>
        <location evidence="1">Cell membrane</location>
        <topology evidence="1">Multi-pass membrane protein</topology>
    </subcellularLocation>
</comment>
<evidence type="ECO:0000256" key="4">
    <source>
        <dbReference type="ARBA" id="ARBA00022692"/>
    </source>
</evidence>
<evidence type="ECO:0000256" key="12">
    <source>
        <dbReference type="SAM" id="MobiDB-lite"/>
    </source>
</evidence>
<evidence type="ECO:0000259" key="15">
    <source>
        <dbReference type="PROSITE" id="PS50259"/>
    </source>
</evidence>
<dbReference type="InterPro" id="IPR038550">
    <property type="entry name" value="GPCR_3_9-Cys_sf"/>
</dbReference>
<evidence type="ECO:0000256" key="7">
    <source>
        <dbReference type="ARBA" id="ARBA00023136"/>
    </source>
</evidence>
<feature type="chain" id="PRO_5044814389" description="G-protein coupled receptors family 3 profile domain-containing protein" evidence="14">
    <location>
        <begin position="25"/>
        <end position="1026"/>
    </location>
</feature>
<dbReference type="InterPro" id="IPR011500">
    <property type="entry name" value="GPCR_3_9-Cys_dom"/>
</dbReference>
<dbReference type="CDD" id="cd06362">
    <property type="entry name" value="PBP1_mGluR"/>
    <property type="match status" value="1"/>
</dbReference>